<dbReference type="AlphaFoldDB" id="A0A8X6T066"/>
<dbReference type="EMBL" id="BMAU01021356">
    <property type="protein sequence ID" value="GFY20848.1"/>
    <property type="molecule type" value="Genomic_DNA"/>
</dbReference>
<comment type="caution">
    <text evidence="1">The sequence shown here is derived from an EMBL/GenBank/DDBJ whole genome shotgun (WGS) entry which is preliminary data.</text>
</comment>
<organism evidence="1 2">
    <name type="scientific">Trichonephila clavipes</name>
    <name type="common">Golden silk orbweaver</name>
    <name type="synonym">Nephila clavipes</name>
    <dbReference type="NCBI Taxonomy" id="2585209"/>
    <lineage>
        <taxon>Eukaryota</taxon>
        <taxon>Metazoa</taxon>
        <taxon>Ecdysozoa</taxon>
        <taxon>Arthropoda</taxon>
        <taxon>Chelicerata</taxon>
        <taxon>Arachnida</taxon>
        <taxon>Araneae</taxon>
        <taxon>Araneomorphae</taxon>
        <taxon>Entelegynae</taxon>
        <taxon>Araneoidea</taxon>
        <taxon>Nephilidae</taxon>
        <taxon>Trichonephila</taxon>
    </lineage>
</organism>
<keyword evidence="2" id="KW-1185">Reference proteome</keyword>
<accession>A0A8X6T066</accession>
<protein>
    <submittedName>
        <fullName evidence="1">Uncharacterized protein</fullName>
    </submittedName>
</protein>
<dbReference type="Proteomes" id="UP000887159">
    <property type="component" value="Unassembled WGS sequence"/>
</dbReference>
<proteinExistence type="predicted"/>
<evidence type="ECO:0000313" key="2">
    <source>
        <dbReference type="Proteomes" id="UP000887159"/>
    </source>
</evidence>
<sequence>MTLSTIRVTVRFSSVPPQFRGRKPWGCPGASHLSSPSINHARGLASRRLFRVPPCLEDTVHLQTSMSSPGFEPSPNSTAVSVANHYTGGVT</sequence>
<reference evidence="1" key="1">
    <citation type="submission" date="2020-08" db="EMBL/GenBank/DDBJ databases">
        <title>Multicomponent nature underlies the extraordinary mechanical properties of spider dragline silk.</title>
        <authorList>
            <person name="Kono N."/>
            <person name="Nakamura H."/>
            <person name="Mori M."/>
            <person name="Yoshida Y."/>
            <person name="Ohtoshi R."/>
            <person name="Malay A.D."/>
            <person name="Moran D.A.P."/>
            <person name="Tomita M."/>
            <person name="Numata K."/>
            <person name="Arakawa K."/>
        </authorList>
    </citation>
    <scope>NUCLEOTIDE SEQUENCE</scope>
</reference>
<evidence type="ECO:0000313" key="1">
    <source>
        <dbReference type="EMBL" id="GFY20848.1"/>
    </source>
</evidence>
<name>A0A8X6T066_TRICX</name>
<gene>
    <name evidence="1" type="ORF">TNCV_1120821</name>
</gene>